<dbReference type="FunFam" id="1.20.1310.10:FF:000026">
    <property type="entry name" value="Cullin 1"/>
    <property type="match status" value="1"/>
</dbReference>
<keyword evidence="3" id="KW-1017">Isopeptide bond</keyword>
<evidence type="ECO:0000256" key="2">
    <source>
        <dbReference type="ARBA" id="ARBA00006019"/>
    </source>
</evidence>
<evidence type="ECO:0000313" key="11">
    <source>
        <dbReference type="EMBL" id="KAG7447738.1"/>
    </source>
</evidence>
<dbReference type="Pfam" id="PF10557">
    <property type="entry name" value="Cullin_Nedd8"/>
    <property type="match status" value="1"/>
</dbReference>
<accession>A0A9P8ATS5</accession>
<evidence type="ECO:0000256" key="8">
    <source>
        <dbReference type="RuleBase" id="RU003829"/>
    </source>
</evidence>
<evidence type="ECO:0000259" key="10">
    <source>
        <dbReference type="PROSITE" id="PS50069"/>
    </source>
</evidence>
<protein>
    <recommendedName>
        <fullName evidence="6">Cullin-1</fullName>
    </recommendedName>
</protein>
<dbReference type="PROSITE" id="PS50069">
    <property type="entry name" value="CULLIN_2"/>
    <property type="match status" value="1"/>
</dbReference>
<dbReference type="InterPro" id="IPR016157">
    <property type="entry name" value="Cullin_CS"/>
</dbReference>
<dbReference type="Pfam" id="PF26557">
    <property type="entry name" value="Cullin_AB"/>
    <property type="match status" value="1"/>
</dbReference>
<evidence type="ECO:0000256" key="3">
    <source>
        <dbReference type="ARBA" id="ARBA00022499"/>
    </source>
</evidence>
<evidence type="ECO:0000256" key="7">
    <source>
        <dbReference type="PROSITE-ProRule" id="PRU00330"/>
    </source>
</evidence>
<evidence type="ECO:0000256" key="1">
    <source>
        <dbReference type="ARBA" id="ARBA00004906"/>
    </source>
</evidence>
<dbReference type="OrthoDB" id="27073at2759"/>
<dbReference type="FunFam" id="1.20.1310.10:FF:000029">
    <property type="entry name" value="Cullin homolog 1"/>
    <property type="match status" value="1"/>
</dbReference>
<dbReference type="FunFam" id="1.10.10.10:FF:000161">
    <property type="entry name" value="Cullin 1"/>
    <property type="match status" value="1"/>
</dbReference>
<dbReference type="InterPro" id="IPR036390">
    <property type="entry name" value="WH_DNA-bd_sf"/>
</dbReference>
<dbReference type="InterPro" id="IPR019559">
    <property type="entry name" value="Cullin_neddylation_domain"/>
</dbReference>
<dbReference type="GO" id="GO:0031625">
    <property type="term" value="F:ubiquitin protein ligase binding"/>
    <property type="evidence" value="ECO:0007669"/>
    <property type="project" value="InterPro"/>
</dbReference>
<dbReference type="Gene3D" id="1.10.10.10">
    <property type="entry name" value="Winged helix-like DNA-binding domain superfamily/Winged helix DNA-binding domain"/>
    <property type="match status" value="2"/>
</dbReference>
<dbReference type="SMART" id="SM00884">
    <property type="entry name" value="Cullin_Nedd8"/>
    <property type="match status" value="1"/>
</dbReference>
<organism evidence="11 12">
    <name type="scientific">Guyanagaster necrorhizus</name>
    <dbReference type="NCBI Taxonomy" id="856835"/>
    <lineage>
        <taxon>Eukaryota</taxon>
        <taxon>Fungi</taxon>
        <taxon>Dikarya</taxon>
        <taxon>Basidiomycota</taxon>
        <taxon>Agaricomycotina</taxon>
        <taxon>Agaricomycetes</taxon>
        <taxon>Agaricomycetidae</taxon>
        <taxon>Agaricales</taxon>
        <taxon>Marasmiineae</taxon>
        <taxon>Physalacriaceae</taxon>
        <taxon>Guyanagaster</taxon>
    </lineage>
</organism>
<dbReference type="SUPFAM" id="SSF74788">
    <property type="entry name" value="Cullin repeat-like"/>
    <property type="match status" value="1"/>
</dbReference>
<dbReference type="AlphaFoldDB" id="A0A9P8ATS5"/>
<dbReference type="InterPro" id="IPR016159">
    <property type="entry name" value="Cullin_repeat-like_dom_sf"/>
</dbReference>
<dbReference type="InterPro" id="IPR059120">
    <property type="entry name" value="Cullin-like_AB"/>
</dbReference>
<evidence type="ECO:0000256" key="9">
    <source>
        <dbReference type="SAM" id="Coils"/>
    </source>
</evidence>
<gene>
    <name evidence="11" type="ORF">BT62DRAFT_930759</name>
</gene>
<feature type="domain" description="Cullin family profile" evidence="10">
    <location>
        <begin position="416"/>
        <end position="644"/>
    </location>
</feature>
<dbReference type="PROSITE" id="PS01256">
    <property type="entry name" value="CULLIN_1"/>
    <property type="match status" value="1"/>
</dbReference>
<dbReference type="Proteomes" id="UP000812287">
    <property type="component" value="Unassembled WGS sequence"/>
</dbReference>
<dbReference type="SMART" id="SM00182">
    <property type="entry name" value="CULLIN"/>
    <property type="match status" value="1"/>
</dbReference>
<dbReference type="PANTHER" id="PTHR11932">
    <property type="entry name" value="CULLIN"/>
    <property type="match status" value="1"/>
</dbReference>
<reference evidence="11" key="1">
    <citation type="submission" date="2020-11" db="EMBL/GenBank/DDBJ databases">
        <title>Adaptations for nitrogen fixation in a non-lichenized fungal sporocarp promotes dispersal by wood-feeding termites.</title>
        <authorList>
            <consortium name="DOE Joint Genome Institute"/>
            <person name="Koch R.A."/>
            <person name="Yoon G."/>
            <person name="Arayal U."/>
            <person name="Lail K."/>
            <person name="Amirebrahimi M."/>
            <person name="Labutti K."/>
            <person name="Lipzen A."/>
            <person name="Riley R."/>
            <person name="Barry K."/>
            <person name="Henrissat B."/>
            <person name="Grigoriev I.V."/>
            <person name="Herr J.R."/>
            <person name="Aime M.C."/>
        </authorList>
    </citation>
    <scope>NUCLEOTIDE SEQUENCE</scope>
    <source>
        <strain evidence="11">MCA 3950</strain>
    </source>
</reference>
<comment type="pathway">
    <text evidence="1">Protein modification; protein ubiquitination.</text>
</comment>
<keyword evidence="4" id="KW-0833">Ubl conjugation pathway</keyword>
<dbReference type="FunFam" id="1.20.1310.10:FF:000002">
    <property type="entry name" value="cullin-3 isoform X1"/>
    <property type="match status" value="1"/>
</dbReference>
<evidence type="ECO:0000256" key="6">
    <source>
        <dbReference type="ARBA" id="ARBA00069612"/>
    </source>
</evidence>
<sequence>MEPSTTSLADRFAQIPPQTAGLEETWAFLKPGVDHIMSNLKAGLTFANYINLYTVTYNYCTTKAPVGIGDTSVDLFGSGLYHKMPEYLTIHVASMKQTAILLQDEELLQYYASEWHRYTTGAYYLNRLFSYLNRHWIQRQRIQRQRDKRKKEMYPVYTLSLVQWKSQFFYFIQTDNQKLANAVLRLIERQRNGDMIDQGLVKKVVQSFVTLGFDNTYLNKECLEVYEEHFEAPFILATEQYYKKESESFLAENTVSDYLKKAEERLREEEDRVERYLHTKTRKKLIQKCEEVLIRQHAELMWDSFQNLLDFDQDEDLQRIYSLMSRISDGLDPLRKRFEVHVKQAGLSAISRLVGEGSAVDVDAKIYVDALLEVHQKNSETITRCFRGEVGFAASLDKACEGFVNRNAATGSSSTKSPELLAKHADILLRKDNKMAEGDLESTLNRVMVLFKYLEDKDIFQTFYTTKLSKRLIQGVSASDESEASMISKLKEACGFEYTNKIQRMFTDMSLSKDLTDSFKERMTQNHDDMDITFTVMVLGTNFWPLHPPTHGFTIPVEIMPTYERFTKYYQSKYSGRKLTWLWNYSKNELRTNYLNQKYILMTSAYQMVILVQYNRNDTLSLDELSAVTAISKDILSQVLALLVKAKILVNEKKDQYDLNPGFKSKKIRVNLNQRIKAEVKAESSDVLKAVDEDRKYVIRAAIVRIMKANRTMKNQALIQEVISQVSQRFVPKIPDIKKAVETLLEQEYIERVDGQRDRFAYVA</sequence>
<dbReference type="InterPro" id="IPR036317">
    <property type="entry name" value="Cullin_homology_sf"/>
</dbReference>
<proteinExistence type="inferred from homology"/>
<evidence type="ECO:0000256" key="5">
    <source>
        <dbReference type="ARBA" id="ARBA00022843"/>
    </source>
</evidence>
<dbReference type="EMBL" id="MU250531">
    <property type="protein sequence ID" value="KAG7447738.1"/>
    <property type="molecule type" value="Genomic_DNA"/>
</dbReference>
<dbReference type="InterPro" id="IPR045093">
    <property type="entry name" value="Cullin"/>
</dbReference>
<dbReference type="Gene3D" id="1.20.1310.10">
    <property type="entry name" value="Cullin Repeats"/>
    <property type="match status" value="4"/>
</dbReference>
<evidence type="ECO:0000256" key="4">
    <source>
        <dbReference type="ARBA" id="ARBA00022786"/>
    </source>
</evidence>
<evidence type="ECO:0000313" key="12">
    <source>
        <dbReference type="Proteomes" id="UP000812287"/>
    </source>
</evidence>
<comment type="similarity">
    <text evidence="2 7 8">Belongs to the cullin family.</text>
</comment>
<dbReference type="Pfam" id="PF00888">
    <property type="entry name" value="Cullin"/>
    <property type="match status" value="1"/>
</dbReference>
<dbReference type="FunFam" id="1.10.10.10:FF:000014">
    <property type="entry name" value="Cullin 1"/>
    <property type="match status" value="1"/>
</dbReference>
<keyword evidence="12" id="KW-1185">Reference proteome</keyword>
<dbReference type="InterPro" id="IPR001373">
    <property type="entry name" value="Cullin_N"/>
</dbReference>
<keyword evidence="5" id="KW-0832">Ubl conjugation</keyword>
<dbReference type="SUPFAM" id="SSF46785">
    <property type="entry name" value="Winged helix' DNA-binding domain"/>
    <property type="match status" value="1"/>
</dbReference>
<dbReference type="InterPro" id="IPR036388">
    <property type="entry name" value="WH-like_DNA-bd_sf"/>
</dbReference>
<dbReference type="InterPro" id="IPR016158">
    <property type="entry name" value="Cullin_homology"/>
</dbReference>
<dbReference type="Gene3D" id="4.10.1030.10">
    <property type="entry name" value="Ring Box Chain A, domain 5"/>
    <property type="match status" value="1"/>
</dbReference>
<dbReference type="GeneID" id="66108297"/>
<comment type="caution">
    <text evidence="11">The sequence shown here is derived from an EMBL/GenBank/DDBJ whole genome shotgun (WGS) entry which is preliminary data.</text>
</comment>
<dbReference type="FunFam" id="1.20.1310.10:FF:000011">
    <property type="entry name" value="Cullin 1"/>
    <property type="match status" value="1"/>
</dbReference>
<dbReference type="SUPFAM" id="SSF75632">
    <property type="entry name" value="Cullin homology domain"/>
    <property type="match status" value="1"/>
</dbReference>
<dbReference type="GO" id="GO:0031146">
    <property type="term" value="P:SCF-dependent proteasomal ubiquitin-dependent protein catabolic process"/>
    <property type="evidence" value="ECO:0007669"/>
    <property type="project" value="UniProtKB-ARBA"/>
</dbReference>
<dbReference type="FunFam" id="4.10.1030.10:FF:000002">
    <property type="entry name" value="cullin homolog 1"/>
    <property type="match status" value="1"/>
</dbReference>
<feature type="coiled-coil region" evidence="9">
    <location>
        <begin position="252"/>
        <end position="279"/>
    </location>
</feature>
<dbReference type="RefSeq" id="XP_043041238.1">
    <property type="nucleotide sequence ID" value="XM_043186000.1"/>
</dbReference>
<name>A0A9P8ATS5_9AGAR</name>
<dbReference type="GO" id="GO:0019005">
    <property type="term" value="C:SCF ubiquitin ligase complex"/>
    <property type="evidence" value="ECO:0007669"/>
    <property type="project" value="UniProtKB-ARBA"/>
</dbReference>
<keyword evidence="9" id="KW-0175">Coiled coil</keyword>